<sequence>MEDTVRKEADKHKNLHLVVVEGITKLTSGKVESCVSSDFYVGGLKWNIILVPVGDSLSIGLMLNDSKCVGSNWTVRCNVKLTVYDQHSSLLNLNNTYSVLFDANGEKVDVKHSFKDIHNYSTDDIAVFSATVTNVKTKGLNVTSIPRKMGTAERIKLMEVEKNKSKFTWKITHFSSFVGEHHSSYQFTVGPRRWYLRMCPKGILEGKGNSLSLYLHASDYVTGPKANTLAVFKLRVLDQLKRNHHELDQQFWFGSDGHKGEPKFLGLDKLHKASNGFLVNDAIYIGVEFFYVSTTEDMI</sequence>
<dbReference type="Proteomes" id="UP000886595">
    <property type="component" value="Unassembled WGS sequence"/>
</dbReference>
<dbReference type="InterPro" id="IPR002083">
    <property type="entry name" value="MATH/TRAF_dom"/>
</dbReference>
<accession>A0A8X7WNR7</accession>
<organism evidence="2 3">
    <name type="scientific">Brassica carinata</name>
    <name type="common">Ethiopian mustard</name>
    <name type="synonym">Abyssinian cabbage</name>
    <dbReference type="NCBI Taxonomy" id="52824"/>
    <lineage>
        <taxon>Eukaryota</taxon>
        <taxon>Viridiplantae</taxon>
        <taxon>Streptophyta</taxon>
        <taxon>Embryophyta</taxon>
        <taxon>Tracheophyta</taxon>
        <taxon>Spermatophyta</taxon>
        <taxon>Magnoliopsida</taxon>
        <taxon>eudicotyledons</taxon>
        <taxon>Gunneridae</taxon>
        <taxon>Pentapetalae</taxon>
        <taxon>rosids</taxon>
        <taxon>malvids</taxon>
        <taxon>Brassicales</taxon>
        <taxon>Brassicaceae</taxon>
        <taxon>Brassiceae</taxon>
        <taxon>Brassica</taxon>
    </lineage>
</organism>
<dbReference type="EMBL" id="JAAMPC010000001">
    <property type="protein sequence ID" value="KAG2332762.1"/>
    <property type="molecule type" value="Genomic_DNA"/>
</dbReference>
<dbReference type="OrthoDB" id="1083150at2759"/>
<dbReference type="Gene3D" id="2.60.210.10">
    <property type="entry name" value="Apoptosis, Tumor Necrosis Factor Receptor Associated Protein 2, Chain A"/>
    <property type="match status" value="2"/>
</dbReference>
<dbReference type="InterPro" id="IPR008974">
    <property type="entry name" value="TRAF-like"/>
</dbReference>
<dbReference type="Pfam" id="PF22486">
    <property type="entry name" value="MATH_2"/>
    <property type="match status" value="2"/>
</dbReference>
<dbReference type="PROSITE" id="PS50144">
    <property type="entry name" value="MATH"/>
    <property type="match status" value="1"/>
</dbReference>
<gene>
    <name evidence="2" type="ORF">Bca52824_003942</name>
</gene>
<dbReference type="CDD" id="cd00121">
    <property type="entry name" value="MATH"/>
    <property type="match status" value="2"/>
</dbReference>
<reference evidence="2 3" key="1">
    <citation type="submission" date="2020-02" db="EMBL/GenBank/DDBJ databases">
        <authorList>
            <person name="Ma Q."/>
            <person name="Huang Y."/>
            <person name="Song X."/>
            <person name="Pei D."/>
        </authorList>
    </citation>
    <scope>NUCLEOTIDE SEQUENCE [LARGE SCALE GENOMIC DNA]</scope>
    <source>
        <strain evidence="2">Sxm20200214</strain>
        <tissue evidence="2">Leaf</tissue>
    </source>
</reference>
<keyword evidence="3" id="KW-1185">Reference proteome</keyword>
<dbReference type="SUPFAM" id="SSF49599">
    <property type="entry name" value="TRAF domain-like"/>
    <property type="match status" value="2"/>
</dbReference>
<evidence type="ECO:0000313" key="2">
    <source>
        <dbReference type="EMBL" id="KAG2332762.1"/>
    </source>
</evidence>
<dbReference type="AlphaFoldDB" id="A0A8X7WNR7"/>
<dbReference type="SMART" id="SM00061">
    <property type="entry name" value="MATH"/>
    <property type="match status" value="2"/>
</dbReference>
<dbReference type="PANTHER" id="PTHR46162">
    <property type="entry name" value="TRAF-LIKE FAMILY PROTEIN"/>
    <property type="match status" value="1"/>
</dbReference>
<feature type="domain" description="MATH" evidence="1">
    <location>
        <begin position="164"/>
        <end position="289"/>
    </location>
</feature>
<protein>
    <recommendedName>
        <fullName evidence="1">MATH domain-containing protein</fullName>
    </recommendedName>
</protein>
<comment type="caution">
    <text evidence="2">The sequence shown here is derived from an EMBL/GenBank/DDBJ whole genome shotgun (WGS) entry which is preliminary data.</text>
</comment>
<dbReference type="PANTHER" id="PTHR46162:SF40">
    <property type="entry name" value="TRAF-LIKE FAMILY PROTEIN"/>
    <property type="match status" value="1"/>
</dbReference>
<evidence type="ECO:0000259" key="1">
    <source>
        <dbReference type="PROSITE" id="PS50144"/>
    </source>
</evidence>
<evidence type="ECO:0000313" key="3">
    <source>
        <dbReference type="Proteomes" id="UP000886595"/>
    </source>
</evidence>
<proteinExistence type="predicted"/>
<name>A0A8X7WNR7_BRACI</name>